<proteinExistence type="predicted"/>
<evidence type="ECO:0000313" key="1">
    <source>
        <dbReference type="EMBL" id="MDH6213801.1"/>
    </source>
</evidence>
<organism evidence="1 2">
    <name type="scientific">Streptomyces pseudovenezuelae</name>
    <dbReference type="NCBI Taxonomy" id="67350"/>
    <lineage>
        <taxon>Bacteria</taxon>
        <taxon>Bacillati</taxon>
        <taxon>Actinomycetota</taxon>
        <taxon>Actinomycetes</taxon>
        <taxon>Kitasatosporales</taxon>
        <taxon>Streptomycetaceae</taxon>
        <taxon>Streptomyces</taxon>
        <taxon>Streptomyces aurantiacus group</taxon>
    </lineage>
</organism>
<accession>A0ABT6LBW5</accession>
<comment type="caution">
    <text evidence="1">The sequence shown here is derived from an EMBL/GenBank/DDBJ whole genome shotgun (WGS) entry which is preliminary data.</text>
</comment>
<name>A0ABT6LBW5_9ACTN</name>
<keyword evidence="2" id="KW-1185">Reference proteome</keyword>
<dbReference type="Proteomes" id="UP001160499">
    <property type="component" value="Unassembled WGS sequence"/>
</dbReference>
<gene>
    <name evidence="1" type="ORF">M2283_001084</name>
</gene>
<sequence>MENVPVSRCVLDEAARHHVAVARQLLVETDGLNYEDLNEKDLCRLIGRYEVAIALLTLAVEGDAR</sequence>
<dbReference type="RefSeq" id="WP_280874851.1">
    <property type="nucleotide sequence ID" value="NZ_JARXVH010000002.1"/>
</dbReference>
<protein>
    <submittedName>
        <fullName evidence="1">Uncharacterized protein</fullName>
    </submittedName>
</protein>
<reference evidence="1 2" key="1">
    <citation type="submission" date="2023-04" db="EMBL/GenBank/DDBJ databases">
        <title>Forest soil microbial communities from Buena Vista Peninsula, Colon Province, Panama.</title>
        <authorList>
            <person name="Bouskill N."/>
        </authorList>
    </citation>
    <scope>NUCLEOTIDE SEQUENCE [LARGE SCALE GENOMIC DNA]</scope>
    <source>
        <strain evidence="1 2">GGS1</strain>
    </source>
</reference>
<dbReference type="EMBL" id="JARXVH010000002">
    <property type="protein sequence ID" value="MDH6213801.1"/>
    <property type="molecule type" value="Genomic_DNA"/>
</dbReference>
<evidence type="ECO:0000313" key="2">
    <source>
        <dbReference type="Proteomes" id="UP001160499"/>
    </source>
</evidence>